<dbReference type="Ensembl" id="ENSCSAVT00000004642.1">
    <property type="protein sequence ID" value="ENSCSAVP00000004576.1"/>
    <property type="gene ID" value="ENSCSAVG00000002722.1"/>
</dbReference>
<keyword evidence="4" id="KW-0812">Transmembrane</keyword>
<keyword evidence="2" id="KW-0576">Peroxisome</keyword>
<feature type="transmembrane region" description="Helical" evidence="4">
    <location>
        <begin position="124"/>
        <end position="148"/>
    </location>
</feature>
<evidence type="ECO:0000256" key="4">
    <source>
        <dbReference type="SAM" id="Phobius"/>
    </source>
</evidence>
<accession>H2YGX7</accession>
<sequence>MASFGNVVKLLESYRGRDKIIRTTSFASVMVGGLTSNSQLSQRLMKISMELNGCRMILRLFDDLSMLAVSMGYGLGKKAIWRENDTIQRIFKLMSNFVNQMFFPIEHIAWAADKGLISISSAPWALASLCTWISSLLINIMSIIWRVVKLFKQRSQRGSSKLDSKTFKSSLKTEALNFVENASNLGMAVHWLPGQQLWCGRLSPAVVGALGVTSSAIGLIKLTR</sequence>
<evidence type="ECO:0000256" key="2">
    <source>
        <dbReference type="ARBA" id="ARBA00023140"/>
    </source>
</evidence>
<evidence type="ECO:0000256" key="3">
    <source>
        <dbReference type="ARBA" id="ARBA00046271"/>
    </source>
</evidence>
<dbReference type="Proteomes" id="UP000007875">
    <property type="component" value="Unassembled WGS sequence"/>
</dbReference>
<proteinExistence type="predicted"/>
<keyword evidence="1 4" id="KW-0472">Membrane</keyword>
<evidence type="ECO:0008006" key="7">
    <source>
        <dbReference type="Google" id="ProtNLM"/>
    </source>
</evidence>
<evidence type="ECO:0000313" key="6">
    <source>
        <dbReference type="Proteomes" id="UP000007875"/>
    </source>
</evidence>
<reference evidence="6" key="1">
    <citation type="submission" date="2003-08" db="EMBL/GenBank/DDBJ databases">
        <authorList>
            <person name="Birren B."/>
            <person name="Nusbaum C."/>
            <person name="Abebe A."/>
            <person name="Abouelleil A."/>
            <person name="Adekoya E."/>
            <person name="Ait-zahra M."/>
            <person name="Allen N."/>
            <person name="Allen T."/>
            <person name="An P."/>
            <person name="Anderson M."/>
            <person name="Anderson S."/>
            <person name="Arachchi H."/>
            <person name="Armbruster J."/>
            <person name="Bachantsang P."/>
            <person name="Baldwin J."/>
            <person name="Barry A."/>
            <person name="Bayul T."/>
            <person name="Blitshsteyn B."/>
            <person name="Bloom T."/>
            <person name="Blye J."/>
            <person name="Boguslavskiy L."/>
            <person name="Borowsky M."/>
            <person name="Boukhgalter B."/>
            <person name="Brunache A."/>
            <person name="Butler J."/>
            <person name="Calixte N."/>
            <person name="Calvo S."/>
            <person name="Camarata J."/>
            <person name="Campo K."/>
            <person name="Chang J."/>
            <person name="Cheshatsang Y."/>
            <person name="Citroen M."/>
            <person name="Collymore A."/>
            <person name="Considine T."/>
            <person name="Cook A."/>
            <person name="Cooke P."/>
            <person name="Corum B."/>
            <person name="Cuomo C."/>
            <person name="David R."/>
            <person name="Dawoe T."/>
            <person name="Degray S."/>
            <person name="Dodge S."/>
            <person name="Dooley K."/>
            <person name="Dorje P."/>
            <person name="Dorjee K."/>
            <person name="Dorris L."/>
            <person name="Duffey N."/>
            <person name="Dupes A."/>
            <person name="Elkins T."/>
            <person name="Engels R."/>
            <person name="Erickson J."/>
            <person name="Farina A."/>
            <person name="Faro S."/>
            <person name="Ferreira P."/>
            <person name="Fischer H."/>
            <person name="Fitzgerald M."/>
            <person name="Foley K."/>
            <person name="Gage D."/>
            <person name="Galagan J."/>
            <person name="Gearin G."/>
            <person name="Gnerre S."/>
            <person name="Gnirke A."/>
            <person name="Goyette A."/>
            <person name="Graham J."/>
            <person name="Grandbois E."/>
            <person name="Gyaltsen K."/>
            <person name="Hafez N."/>
            <person name="Hagopian D."/>
            <person name="Hagos B."/>
            <person name="Hall J."/>
            <person name="Hatcher B."/>
            <person name="Heller A."/>
            <person name="Higgins H."/>
            <person name="Honan T."/>
            <person name="Horn A."/>
            <person name="Houde N."/>
            <person name="Hughes L."/>
            <person name="Hulme W."/>
            <person name="Husby E."/>
            <person name="Iliev I."/>
            <person name="Jaffe D."/>
            <person name="Jones C."/>
            <person name="Kamal M."/>
            <person name="Kamat A."/>
            <person name="Kamvysselis M."/>
            <person name="Karlsson E."/>
            <person name="Kells C."/>
            <person name="Kieu A."/>
            <person name="Kisner P."/>
            <person name="Kodira C."/>
            <person name="Kulbokas E."/>
            <person name="Labutti K."/>
            <person name="Lama D."/>
            <person name="Landers T."/>
            <person name="Leger J."/>
            <person name="Levine S."/>
            <person name="Lewis D."/>
            <person name="Lewis T."/>
            <person name="Lindblad-toh K."/>
            <person name="Liu X."/>
            <person name="Lokyitsang T."/>
            <person name="Lokyitsang Y."/>
            <person name="Lucien O."/>
            <person name="Lui A."/>
            <person name="Ma L.J."/>
            <person name="Mabbitt R."/>
            <person name="Macdonald J."/>
            <person name="Maclean C."/>
            <person name="Major J."/>
            <person name="Manning J."/>
            <person name="Marabella R."/>
            <person name="Maru K."/>
            <person name="Matthews C."/>
            <person name="Mauceli E."/>
            <person name="Mccarthy M."/>
            <person name="Mcdonough S."/>
            <person name="Mcghee T."/>
            <person name="Meldrim J."/>
            <person name="Meneus L."/>
            <person name="Mesirov J."/>
            <person name="Mihalev A."/>
            <person name="Mihova T."/>
            <person name="Mikkelsen T."/>
            <person name="Mlenga V."/>
            <person name="Moru K."/>
            <person name="Mozes J."/>
            <person name="Mulrain L."/>
            <person name="Munson G."/>
            <person name="Naylor J."/>
            <person name="Newes C."/>
            <person name="Nguyen C."/>
            <person name="Nguyen N."/>
            <person name="Nguyen T."/>
            <person name="Nicol R."/>
            <person name="Nielsen C."/>
            <person name="Nizzari M."/>
            <person name="Norbu C."/>
            <person name="Norbu N."/>
            <person name="O'donnell P."/>
            <person name="Okoawo O."/>
            <person name="O'leary S."/>
            <person name="Omotosho B."/>
            <person name="O'neill K."/>
            <person name="Osman S."/>
            <person name="Parker S."/>
            <person name="Perrin D."/>
            <person name="Phunkhang P."/>
            <person name="Piqani B."/>
            <person name="Purcell S."/>
            <person name="Rachupka T."/>
            <person name="Ramasamy U."/>
            <person name="Rameau R."/>
            <person name="Ray V."/>
            <person name="Raymond C."/>
            <person name="Retta R."/>
            <person name="Richardson S."/>
            <person name="Rise C."/>
            <person name="Rodriguez J."/>
            <person name="Rogers J."/>
            <person name="Rogov P."/>
            <person name="Rutman M."/>
            <person name="Schupbach R."/>
            <person name="Seaman C."/>
            <person name="Settipalli S."/>
            <person name="Sharpe T."/>
            <person name="Sheridan J."/>
            <person name="Sherpa N."/>
            <person name="Shi J."/>
            <person name="Smirnov S."/>
            <person name="Smith C."/>
            <person name="Sougnez C."/>
            <person name="Spencer B."/>
            <person name="Stalker J."/>
            <person name="Stange-thomann N."/>
            <person name="Stavropoulos S."/>
            <person name="Stetson K."/>
            <person name="Stone C."/>
            <person name="Stone S."/>
            <person name="Stubbs M."/>
            <person name="Talamas J."/>
            <person name="Tchuinga P."/>
            <person name="Tenzing P."/>
            <person name="Tesfaye S."/>
            <person name="Theodore J."/>
            <person name="Thoulutsang Y."/>
            <person name="Topham K."/>
            <person name="Towey S."/>
            <person name="Tsamla T."/>
            <person name="Tsomo N."/>
            <person name="Vallee D."/>
            <person name="Vassiliev H."/>
            <person name="Venkataraman V."/>
            <person name="Vinson J."/>
            <person name="Vo A."/>
            <person name="Wade C."/>
            <person name="Wang S."/>
            <person name="Wangchuk T."/>
            <person name="Wangdi T."/>
            <person name="Whittaker C."/>
            <person name="Wilkinson J."/>
            <person name="Wu Y."/>
            <person name="Wyman D."/>
            <person name="Yadav S."/>
            <person name="Yang S."/>
            <person name="Yang X."/>
            <person name="Yeager S."/>
            <person name="Yee E."/>
            <person name="Young G."/>
            <person name="Zainoun J."/>
            <person name="Zembeck L."/>
            <person name="Zimmer A."/>
            <person name="Zody M."/>
            <person name="Lander E."/>
        </authorList>
    </citation>
    <scope>NUCLEOTIDE SEQUENCE [LARGE SCALE GENOMIC DNA]</scope>
</reference>
<reference evidence="5" key="2">
    <citation type="submission" date="2025-08" db="UniProtKB">
        <authorList>
            <consortium name="Ensembl"/>
        </authorList>
    </citation>
    <scope>IDENTIFICATION</scope>
</reference>
<dbReference type="GO" id="GO:0016559">
    <property type="term" value="P:peroxisome fission"/>
    <property type="evidence" value="ECO:0007669"/>
    <property type="project" value="InterPro"/>
</dbReference>
<dbReference type="PANTHER" id="PTHR20990:SF1">
    <property type="entry name" value="PEROXISOMAL MEMBRANE PROTEIN 11C"/>
    <property type="match status" value="1"/>
</dbReference>
<organism evidence="5 6">
    <name type="scientific">Ciona savignyi</name>
    <name type="common">Pacific transparent sea squirt</name>
    <dbReference type="NCBI Taxonomy" id="51511"/>
    <lineage>
        <taxon>Eukaryota</taxon>
        <taxon>Metazoa</taxon>
        <taxon>Chordata</taxon>
        <taxon>Tunicata</taxon>
        <taxon>Ascidiacea</taxon>
        <taxon>Phlebobranchia</taxon>
        <taxon>Cionidae</taxon>
        <taxon>Ciona</taxon>
    </lineage>
</organism>
<dbReference type="AlphaFoldDB" id="H2YGX7"/>
<dbReference type="HOGENOM" id="CLU_100620_1_0_1"/>
<comment type="subcellular location">
    <subcellularLocation>
        <location evidence="3">Peroxisome membrane</location>
    </subcellularLocation>
</comment>
<dbReference type="InterPro" id="IPR008733">
    <property type="entry name" value="PEX11"/>
</dbReference>
<evidence type="ECO:0000256" key="1">
    <source>
        <dbReference type="ARBA" id="ARBA00023136"/>
    </source>
</evidence>
<dbReference type="PANTHER" id="PTHR20990">
    <property type="entry name" value="PEROXISOMAL BIOGENESIS FACTOR 11"/>
    <property type="match status" value="1"/>
</dbReference>
<name>H2YGX7_CIOSA</name>
<dbReference type="GO" id="GO:0005778">
    <property type="term" value="C:peroxisomal membrane"/>
    <property type="evidence" value="ECO:0007669"/>
    <property type="project" value="UniProtKB-SubCell"/>
</dbReference>
<dbReference type="Pfam" id="PF05648">
    <property type="entry name" value="PEX11"/>
    <property type="match status" value="1"/>
</dbReference>
<evidence type="ECO:0000313" key="5">
    <source>
        <dbReference type="Ensembl" id="ENSCSAVP00000004576.1"/>
    </source>
</evidence>
<dbReference type="InterPro" id="IPR026510">
    <property type="entry name" value="PEX11C_met"/>
</dbReference>
<reference evidence="5" key="3">
    <citation type="submission" date="2025-09" db="UniProtKB">
        <authorList>
            <consortium name="Ensembl"/>
        </authorList>
    </citation>
    <scope>IDENTIFICATION</scope>
</reference>
<keyword evidence="6" id="KW-1185">Reference proteome</keyword>
<keyword evidence="4" id="KW-1133">Transmembrane helix</keyword>
<dbReference type="GeneTree" id="ENSGT00390000000427"/>
<protein>
    <recommendedName>
        <fullName evidence="7">Peroxisomal membrane protein 11C</fullName>
    </recommendedName>
</protein>